<keyword evidence="1" id="KW-0175">Coiled coil</keyword>
<dbReference type="AlphaFoldDB" id="A0AA40F4P3"/>
<feature type="compositionally biased region" description="Pro residues" evidence="2">
    <location>
        <begin position="261"/>
        <end position="270"/>
    </location>
</feature>
<reference evidence="3" key="1">
    <citation type="submission" date="2023-06" db="EMBL/GenBank/DDBJ databases">
        <title>Genome-scale phylogeny and comparative genomics of the fungal order Sordariales.</title>
        <authorList>
            <consortium name="Lawrence Berkeley National Laboratory"/>
            <person name="Hensen N."/>
            <person name="Bonometti L."/>
            <person name="Westerberg I."/>
            <person name="Brannstrom I.O."/>
            <person name="Guillou S."/>
            <person name="Cros-Aarteil S."/>
            <person name="Calhoun S."/>
            <person name="Haridas S."/>
            <person name="Kuo A."/>
            <person name="Mondo S."/>
            <person name="Pangilinan J."/>
            <person name="Riley R."/>
            <person name="LaButti K."/>
            <person name="Andreopoulos B."/>
            <person name="Lipzen A."/>
            <person name="Chen C."/>
            <person name="Yanf M."/>
            <person name="Daum C."/>
            <person name="Ng V."/>
            <person name="Clum A."/>
            <person name="Steindorff A."/>
            <person name="Ohm R."/>
            <person name="Martin F."/>
            <person name="Silar P."/>
            <person name="Natvig D."/>
            <person name="Lalanne C."/>
            <person name="Gautier V."/>
            <person name="Ament-velasquez S.L."/>
            <person name="Kruys A."/>
            <person name="Hutchinson M.I."/>
            <person name="Powell A.J."/>
            <person name="Barry K."/>
            <person name="Miller A.N."/>
            <person name="Grigoriev I.V."/>
            <person name="Debuchy R."/>
            <person name="Gladieux P."/>
            <person name="Thoren M.H."/>
            <person name="Johannesson H."/>
        </authorList>
    </citation>
    <scope>NUCLEOTIDE SEQUENCE</scope>
    <source>
        <strain evidence="3">SMH3187-1</strain>
    </source>
</reference>
<evidence type="ECO:0000256" key="2">
    <source>
        <dbReference type="SAM" id="MobiDB-lite"/>
    </source>
</evidence>
<evidence type="ECO:0000313" key="4">
    <source>
        <dbReference type="Proteomes" id="UP001172155"/>
    </source>
</evidence>
<gene>
    <name evidence="3" type="ORF">B0T18DRAFT_59464</name>
</gene>
<comment type="caution">
    <text evidence="3">The sequence shown here is derived from an EMBL/GenBank/DDBJ whole genome shotgun (WGS) entry which is preliminary data.</text>
</comment>
<feature type="region of interest" description="Disordered" evidence="2">
    <location>
        <begin position="257"/>
        <end position="299"/>
    </location>
</feature>
<dbReference type="Proteomes" id="UP001172155">
    <property type="component" value="Unassembled WGS sequence"/>
</dbReference>
<evidence type="ECO:0000256" key="1">
    <source>
        <dbReference type="SAM" id="Coils"/>
    </source>
</evidence>
<accession>A0AA40F4P3</accession>
<protein>
    <submittedName>
        <fullName evidence="3">Uncharacterized protein</fullName>
    </submittedName>
</protein>
<organism evidence="3 4">
    <name type="scientific">Schizothecium vesticola</name>
    <dbReference type="NCBI Taxonomy" id="314040"/>
    <lineage>
        <taxon>Eukaryota</taxon>
        <taxon>Fungi</taxon>
        <taxon>Dikarya</taxon>
        <taxon>Ascomycota</taxon>
        <taxon>Pezizomycotina</taxon>
        <taxon>Sordariomycetes</taxon>
        <taxon>Sordariomycetidae</taxon>
        <taxon>Sordariales</taxon>
        <taxon>Schizotheciaceae</taxon>
        <taxon>Schizothecium</taxon>
    </lineage>
</organism>
<evidence type="ECO:0000313" key="3">
    <source>
        <dbReference type="EMBL" id="KAK0750952.1"/>
    </source>
</evidence>
<proteinExistence type="predicted"/>
<keyword evidence="4" id="KW-1185">Reference proteome</keyword>
<sequence>MEEITREVTQLQGDLHTSRSQLRMLKSTSKTDITNKIDAIRPPLASAQRPIGNICSDNASFVARIEAGTASTDPNSMPSPDVLAEVPQKLVTLRADLDNIVGRLVAAHEATATAINTTDAWGLQVMDVGQEVDVKSTELARCQTGAALLAEQARKDLAESRAALRSAESELRRKRADVRNKEREVEGKRELKTQLTKQVEEKNRQVAAAERERGERKGQAAVSGIAGASLSSWLPLHLAQVLSLRYPPLRRQAIRWAAPATSPPRPPPYAPKRRLSMLPWLSRSERSPVSNRNARHSNG</sequence>
<name>A0AA40F4P3_9PEZI</name>
<feature type="coiled-coil region" evidence="1">
    <location>
        <begin position="150"/>
        <end position="212"/>
    </location>
</feature>
<dbReference type="EMBL" id="JAUKUD010000002">
    <property type="protein sequence ID" value="KAK0750952.1"/>
    <property type="molecule type" value="Genomic_DNA"/>
</dbReference>